<feature type="compositionally biased region" description="Basic and acidic residues" evidence="14">
    <location>
        <begin position="119"/>
        <end position="129"/>
    </location>
</feature>
<dbReference type="InterPro" id="IPR042099">
    <property type="entry name" value="ANL_N_sf"/>
</dbReference>
<dbReference type="CDD" id="cd05966">
    <property type="entry name" value="ACS"/>
    <property type="match status" value="1"/>
</dbReference>
<evidence type="ECO:0000256" key="9">
    <source>
        <dbReference type="ARBA" id="ARBA00023155"/>
    </source>
</evidence>
<sequence>MLCTDSGDSSSSNKLNGDNKPRSKTVPAHSIDAILGLKYQTHVASSASNASSHAEKPSSEDPYEDEFCDVETVDQKKDRGLCFFRNEEEGRMKTREKVSESLVPWEIVSESLVSSGQDDWLRGDSDKQETPVNQPHCDSYCSTDRPNSLRKKHRRNRTTFTTYQLHELERAFERSHYPDVYSREELAVKVNLPEVRVQVWFQNRRAKWRRQEKLESQNALRGLGHVNSSLLNSNSRSQSPIGTSNNGTSLNPCVTSVGNHLGSNAPLLFDPWLTPSLLGLRLPGLPGFQLHTVYPSYLTPANLTTGPMTTDQSANKVKASPLNLTMDSDDQVVDEQSKSMCDPRSSSIASLRHKAKEHLQVLNKGHVTVYKIMDNNMANGVSNGTATNGIYTFRATEEQRSRAHLGSLDEFWRLHRKSLEDPDAFWGEAAAPFYWKTPVPEKNVLNYNIDVRKGKIFIEWLKGATTNICYNALDRNVQNGHGEQIAYYWEGNDPQDNDKITYRELLRRVCRFANVLKSKGVKKGDMVAMYMPMIPELVVAMFACARIGAIHSVVFGGYSSESLADRLLDGNIKVLVTADGVFRGAKLIHLKNIVDRTVEICKEKNLHVSAVIVVEHQMNLLSTKRALSQARDSQKNTVNGYDIDVTWNPDINFWWHEEMAKVTDVCEPVWVDAEHILFTLYTSGSTGKPKGCVHTTGGYMIYGALTFKYVFDYFPGDVFFCTGDIGWLTGHTYIVYGSLLNTATCILYEGVPTHPDAGRYWEIVEKYGVTQFYTAPTAIRTLMKYDDVYVTKFDRSSLRVLASVGEPINRDAWMWYHKVVGEGRCPIVDTYWQTETGGHLLTPIPFCTPLKPGCAALPFFGVEPAIVDDDGNEIKGPGKGNLVIKRPWPAIMRTIYRDHERFGNTYFTKFPGYYCTGDGGMRDEDGFFWVTGRVDDMLNVSGHLLSTTDVEASLMGHKSVAEIAVVRHPHPVKGECLYCFVVLKDGCKFDERIVQELTQKVEHQIGSFARPEYFHHATALPKTRSGKTVRRILRKIAANDRDLGDLSTLLEEAVVYDLFNSKKYLNRKVPLRVEKV</sequence>
<dbReference type="Gene3D" id="3.30.300.30">
    <property type="match status" value="1"/>
</dbReference>
<reference evidence="17" key="2">
    <citation type="submission" date="2020-06" db="EMBL/GenBank/DDBJ databases">
        <authorList>
            <person name="Sheffer M."/>
        </authorList>
    </citation>
    <scope>NUCLEOTIDE SEQUENCE</scope>
</reference>
<dbReference type="GO" id="GO:0000981">
    <property type="term" value="F:DNA-binding transcription factor activity, RNA polymerase II-specific"/>
    <property type="evidence" value="ECO:0007669"/>
    <property type="project" value="InterPro"/>
</dbReference>
<dbReference type="EC" id="6.2.1.1" evidence="3"/>
<evidence type="ECO:0000256" key="10">
    <source>
        <dbReference type="ARBA" id="ARBA00023163"/>
    </source>
</evidence>
<protein>
    <recommendedName>
        <fullName evidence="3">acetate--CoA ligase</fullName>
        <ecNumber evidence="3">6.2.1.1</ecNumber>
    </recommendedName>
</protein>
<evidence type="ECO:0000256" key="2">
    <source>
        <dbReference type="ARBA" id="ARBA00006432"/>
    </source>
</evidence>
<dbReference type="Gene3D" id="1.10.10.60">
    <property type="entry name" value="Homeodomain-like"/>
    <property type="match status" value="1"/>
</dbReference>
<evidence type="ECO:0000256" key="1">
    <source>
        <dbReference type="ARBA" id="ARBA00004123"/>
    </source>
</evidence>
<feature type="domain" description="OAR" evidence="16">
    <location>
        <begin position="346"/>
        <end position="359"/>
    </location>
</feature>
<evidence type="ECO:0000256" key="7">
    <source>
        <dbReference type="ARBA" id="ARBA00023015"/>
    </source>
</evidence>
<dbReference type="PANTHER" id="PTHR24095:SF244">
    <property type="entry name" value="ACETYL-COENZYME A SYNTHETASE"/>
    <property type="match status" value="1"/>
</dbReference>
<keyword evidence="8 12" id="KW-0238">DNA-binding</keyword>
<reference evidence="17" key="1">
    <citation type="journal article" date="2020" name="bioRxiv">
        <title>Chromosome-level reference genome of the European wasp spider Argiope bruennichi: a resource for studies on range expansion and evolutionary adaptation.</title>
        <authorList>
            <person name="Sheffer M.M."/>
            <person name="Hoppe A."/>
            <person name="Krehenwinkel H."/>
            <person name="Uhl G."/>
            <person name="Kuss A.W."/>
            <person name="Jensen L."/>
            <person name="Jensen C."/>
            <person name="Gillespie R.G."/>
            <person name="Hoff K.J."/>
            <person name="Prost S."/>
        </authorList>
    </citation>
    <scope>NUCLEOTIDE SEQUENCE</scope>
</reference>
<dbReference type="InterPro" id="IPR000873">
    <property type="entry name" value="AMP-dep_synth/lig_dom"/>
</dbReference>
<keyword evidence="5" id="KW-0547">Nucleotide-binding</keyword>
<keyword evidence="7" id="KW-0805">Transcription regulation</keyword>
<dbReference type="InterPro" id="IPR001356">
    <property type="entry name" value="HD"/>
</dbReference>
<keyword evidence="6" id="KW-0067">ATP-binding</keyword>
<name>A0A8T0EH32_ARGBR</name>
<evidence type="ECO:0000256" key="5">
    <source>
        <dbReference type="ARBA" id="ARBA00022741"/>
    </source>
</evidence>
<keyword evidence="11 12" id="KW-0539">Nucleus</keyword>
<dbReference type="Pfam" id="PF00046">
    <property type="entry name" value="Homeodomain"/>
    <property type="match status" value="1"/>
</dbReference>
<evidence type="ECO:0000256" key="12">
    <source>
        <dbReference type="PROSITE-ProRule" id="PRU00108"/>
    </source>
</evidence>
<keyword evidence="10" id="KW-0804">Transcription</keyword>
<comment type="caution">
    <text evidence="17">The sequence shown here is derived from an EMBL/GenBank/DDBJ whole genome shotgun (WGS) entry which is preliminary data.</text>
</comment>
<feature type="DNA-binding region" description="Homeobox" evidence="12">
    <location>
        <begin position="153"/>
        <end position="212"/>
    </location>
</feature>
<dbReference type="PROSITE" id="PS50803">
    <property type="entry name" value="OAR"/>
    <property type="match status" value="1"/>
</dbReference>
<dbReference type="GO" id="GO:0005634">
    <property type="term" value="C:nucleus"/>
    <property type="evidence" value="ECO:0007669"/>
    <property type="project" value="UniProtKB-SubCell"/>
</dbReference>
<keyword evidence="9 12" id="KW-0371">Homeobox</keyword>
<dbReference type="SMART" id="SM00389">
    <property type="entry name" value="HOX"/>
    <property type="match status" value="1"/>
</dbReference>
<evidence type="ECO:0000259" key="15">
    <source>
        <dbReference type="PROSITE" id="PS50071"/>
    </source>
</evidence>
<feature type="region of interest" description="Disordered" evidence="14">
    <location>
        <begin position="42"/>
        <end position="64"/>
    </location>
</feature>
<dbReference type="Pfam" id="PF13193">
    <property type="entry name" value="AMP-binding_C"/>
    <property type="match status" value="1"/>
</dbReference>
<dbReference type="Pfam" id="PF16177">
    <property type="entry name" value="ACAS_N"/>
    <property type="match status" value="1"/>
</dbReference>
<dbReference type="InterPro" id="IPR011904">
    <property type="entry name" value="Ac_CoA_lig"/>
</dbReference>
<dbReference type="NCBIfam" id="NF001208">
    <property type="entry name" value="PRK00174.1"/>
    <property type="match status" value="1"/>
</dbReference>
<dbReference type="Pfam" id="PF03826">
    <property type="entry name" value="OAR"/>
    <property type="match status" value="1"/>
</dbReference>
<organism evidence="17 18">
    <name type="scientific">Argiope bruennichi</name>
    <name type="common">Wasp spider</name>
    <name type="synonym">Aranea bruennichi</name>
    <dbReference type="NCBI Taxonomy" id="94029"/>
    <lineage>
        <taxon>Eukaryota</taxon>
        <taxon>Metazoa</taxon>
        <taxon>Ecdysozoa</taxon>
        <taxon>Arthropoda</taxon>
        <taxon>Chelicerata</taxon>
        <taxon>Arachnida</taxon>
        <taxon>Araneae</taxon>
        <taxon>Araneomorphae</taxon>
        <taxon>Entelegynae</taxon>
        <taxon>Araneoidea</taxon>
        <taxon>Araneidae</taxon>
        <taxon>Argiope</taxon>
    </lineage>
</organism>
<evidence type="ECO:0000256" key="6">
    <source>
        <dbReference type="ARBA" id="ARBA00022840"/>
    </source>
</evidence>
<dbReference type="GO" id="GO:0003987">
    <property type="term" value="F:acetate-CoA ligase activity"/>
    <property type="evidence" value="ECO:0007669"/>
    <property type="project" value="UniProtKB-EC"/>
</dbReference>
<feature type="domain" description="Homeobox" evidence="15">
    <location>
        <begin position="151"/>
        <end position="211"/>
    </location>
</feature>
<feature type="region of interest" description="Disordered" evidence="14">
    <location>
        <begin position="116"/>
        <end position="135"/>
    </location>
</feature>
<proteinExistence type="inferred from homology"/>
<evidence type="ECO:0000256" key="13">
    <source>
        <dbReference type="RuleBase" id="RU000682"/>
    </source>
</evidence>
<keyword evidence="4" id="KW-0436">Ligase</keyword>
<feature type="compositionally biased region" description="Polar residues" evidence="14">
    <location>
        <begin position="1"/>
        <end position="16"/>
    </location>
</feature>
<dbReference type="InterPro" id="IPR009057">
    <property type="entry name" value="Homeodomain-like_sf"/>
</dbReference>
<dbReference type="FunFam" id="3.40.50.12780:FF:000001">
    <property type="entry name" value="Acetyl-coenzyme A synthetase"/>
    <property type="match status" value="1"/>
</dbReference>
<dbReference type="Pfam" id="PF00501">
    <property type="entry name" value="AMP-binding"/>
    <property type="match status" value="1"/>
</dbReference>
<dbReference type="SUPFAM" id="SSF56801">
    <property type="entry name" value="Acetyl-CoA synthetase-like"/>
    <property type="match status" value="1"/>
</dbReference>
<evidence type="ECO:0000256" key="8">
    <source>
        <dbReference type="ARBA" id="ARBA00023125"/>
    </source>
</evidence>
<dbReference type="SUPFAM" id="SSF46689">
    <property type="entry name" value="Homeodomain-like"/>
    <property type="match status" value="1"/>
</dbReference>
<evidence type="ECO:0000256" key="14">
    <source>
        <dbReference type="SAM" id="MobiDB-lite"/>
    </source>
</evidence>
<dbReference type="NCBIfam" id="TIGR02188">
    <property type="entry name" value="Ac_CoA_lig_AcsA"/>
    <property type="match status" value="1"/>
</dbReference>
<dbReference type="InterPro" id="IPR032387">
    <property type="entry name" value="ACAS_N"/>
</dbReference>
<accession>A0A8T0EH32</accession>
<feature type="region of interest" description="Disordered" evidence="14">
    <location>
        <begin position="1"/>
        <end position="29"/>
    </location>
</feature>
<dbReference type="InterPro" id="IPR025110">
    <property type="entry name" value="AMP-bd_C"/>
</dbReference>
<evidence type="ECO:0000256" key="3">
    <source>
        <dbReference type="ARBA" id="ARBA00013275"/>
    </source>
</evidence>
<evidence type="ECO:0000313" key="17">
    <source>
        <dbReference type="EMBL" id="KAF8771014.1"/>
    </source>
</evidence>
<dbReference type="GO" id="GO:0016208">
    <property type="term" value="F:AMP binding"/>
    <property type="evidence" value="ECO:0007669"/>
    <property type="project" value="InterPro"/>
</dbReference>
<dbReference type="GO" id="GO:0005524">
    <property type="term" value="F:ATP binding"/>
    <property type="evidence" value="ECO:0007669"/>
    <property type="project" value="UniProtKB-KW"/>
</dbReference>
<evidence type="ECO:0000313" key="18">
    <source>
        <dbReference type="Proteomes" id="UP000807504"/>
    </source>
</evidence>
<dbReference type="EMBL" id="JABXBU010002228">
    <property type="protein sequence ID" value="KAF8771014.1"/>
    <property type="molecule type" value="Genomic_DNA"/>
</dbReference>
<dbReference type="FunFam" id="1.10.10.60:FF:000071">
    <property type="entry name" value="Retinal homeobox gene 2"/>
    <property type="match status" value="1"/>
</dbReference>
<dbReference type="GO" id="GO:0003677">
    <property type="term" value="F:DNA binding"/>
    <property type="evidence" value="ECO:0007669"/>
    <property type="project" value="UniProtKB-UniRule"/>
</dbReference>
<evidence type="ECO:0000256" key="4">
    <source>
        <dbReference type="ARBA" id="ARBA00022598"/>
    </source>
</evidence>
<dbReference type="InterPro" id="IPR017970">
    <property type="entry name" value="Homeobox_CS"/>
</dbReference>
<evidence type="ECO:0000256" key="11">
    <source>
        <dbReference type="ARBA" id="ARBA00023242"/>
    </source>
</evidence>
<dbReference type="InterPro" id="IPR003654">
    <property type="entry name" value="OAR_dom"/>
</dbReference>
<dbReference type="GO" id="GO:0019427">
    <property type="term" value="P:acetyl-CoA biosynthetic process from acetate"/>
    <property type="evidence" value="ECO:0007669"/>
    <property type="project" value="InterPro"/>
</dbReference>
<keyword evidence="18" id="KW-1185">Reference proteome</keyword>
<evidence type="ECO:0000259" key="16">
    <source>
        <dbReference type="PROSITE" id="PS50803"/>
    </source>
</evidence>
<dbReference type="PROSITE" id="PS50071">
    <property type="entry name" value="HOMEOBOX_2"/>
    <property type="match status" value="1"/>
</dbReference>
<dbReference type="InterPro" id="IPR045851">
    <property type="entry name" value="AMP-bd_C_sf"/>
</dbReference>
<comment type="similarity">
    <text evidence="2">Belongs to the ATP-dependent AMP-binding enzyme family.</text>
</comment>
<gene>
    <name evidence="17" type="ORF">HNY73_018476</name>
</gene>
<dbReference type="Proteomes" id="UP000807504">
    <property type="component" value="Unassembled WGS sequence"/>
</dbReference>
<dbReference type="PROSITE" id="PS00027">
    <property type="entry name" value="HOMEOBOX_1"/>
    <property type="match status" value="1"/>
</dbReference>
<dbReference type="AlphaFoldDB" id="A0A8T0EH32"/>
<dbReference type="Gene3D" id="3.40.50.12780">
    <property type="entry name" value="N-terminal domain of ligase-like"/>
    <property type="match status" value="1"/>
</dbReference>
<dbReference type="PANTHER" id="PTHR24095">
    <property type="entry name" value="ACETYL-COENZYME A SYNTHETASE"/>
    <property type="match status" value="1"/>
</dbReference>
<dbReference type="CDD" id="cd00086">
    <property type="entry name" value="homeodomain"/>
    <property type="match status" value="1"/>
</dbReference>
<comment type="subcellular location">
    <subcellularLocation>
        <location evidence="1 12 13">Nucleus</location>
    </subcellularLocation>
</comment>